<evidence type="ECO:0000256" key="6">
    <source>
        <dbReference type="HAMAP-Rule" id="MF_04058"/>
    </source>
</evidence>
<comment type="function">
    <text evidence="6">Involved in viral genome packaging through its interaction with packaging proteins 1 and 2. After proteolyic cleavage by adenovirus protease, L1 52/55k protein is removed from the capsid during viral maturation.</text>
</comment>
<dbReference type="OrthoDB" id="5538at10239"/>
<feature type="region of interest" description="Disordered" evidence="7">
    <location>
        <begin position="320"/>
        <end position="354"/>
    </location>
</feature>
<evidence type="ECO:0000256" key="1">
    <source>
        <dbReference type="ARBA" id="ARBA00022553"/>
    </source>
</evidence>
<evidence type="ECO:0000256" key="3">
    <source>
        <dbReference type="ARBA" id="ARBA00022612"/>
    </source>
</evidence>
<keyword evidence="4 6" id="KW-0426">Late protein</keyword>
<dbReference type="GO" id="GO:0042025">
    <property type="term" value="C:host cell nucleus"/>
    <property type="evidence" value="ECO:0007669"/>
    <property type="project" value="UniProtKB-SubCell"/>
</dbReference>
<dbReference type="GO" id="GO:0019076">
    <property type="term" value="P:viral release from host cell"/>
    <property type="evidence" value="ECO:0007669"/>
    <property type="project" value="UniProtKB-UniRule"/>
</dbReference>
<comment type="miscellaneous">
    <text evidence="6">All late proteins expressed from the major late promoter are produced by alternative splicing and alternative polyadenylation of the same gene giving rise to non-overlapping ORFs. A leader sequence is present in the N-terminus of all these mRNAs and is recognized by the viral shutoff protein to provide expression although conventional translation via ribosome scanning from the cap has been shut off in the host cell.</text>
</comment>
<dbReference type="EMBL" id="AF289262">
    <property type="protein sequence ID" value="AAK26482.1"/>
    <property type="molecule type" value="Genomic_DNA"/>
</dbReference>
<name>Q994E6_9ADEN</name>
<dbReference type="RefSeq" id="NP_108660.1">
    <property type="nucleotide sequence ID" value="NC_002702.1"/>
</dbReference>
<organism evidence="8 9">
    <name type="scientific">Porcine adenovirus 5</name>
    <dbReference type="NCBI Taxonomy" id="45370"/>
    <lineage>
        <taxon>Viruses</taxon>
        <taxon>Varidnaviria</taxon>
        <taxon>Bamfordvirae</taxon>
        <taxon>Preplasmiviricota</taxon>
        <taxon>Polisuviricotina</taxon>
        <taxon>Pharingeaviricetes</taxon>
        <taxon>Rowavirales</taxon>
        <taxon>Adenoviridae</taxon>
        <taxon>Mastadenovirus</taxon>
        <taxon>Mastadenovirus porcusquintum</taxon>
    </lineage>
</organism>
<keyword evidence="1 6" id="KW-0597">Phosphoprotein</keyword>
<comment type="caution">
    <text evidence="6">Lacks conserved residue(s) required for the propagation of feature annotation.</text>
</comment>
<dbReference type="Pfam" id="PF03052">
    <property type="entry name" value="Adeno_52K"/>
    <property type="match status" value="1"/>
</dbReference>
<protein>
    <recommendedName>
        <fullName evidence="6">Packaging protein 3</fullName>
    </recommendedName>
    <alternativeName>
        <fullName evidence="6">L1-52/55 kDa protein</fullName>
    </alternativeName>
    <alternativeName>
        <fullName evidence="6">Packaging protein 52K</fullName>
    </alternativeName>
</protein>
<keyword evidence="9" id="KW-1185">Reference proteome</keyword>
<dbReference type="InterPro" id="IPR037536">
    <property type="entry name" value="ADV_PKG3"/>
</dbReference>
<keyword evidence="3 6" id="KW-1188">Viral release from host cell</keyword>
<gene>
    <name evidence="6" type="primary">L1</name>
</gene>
<dbReference type="GO" id="GO:0019073">
    <property type="term" value="P:viral DNA genome packaging"/>
    <property type="evidence" value="ECO:0007669"/>
    <property type="project" value="UniProtKB-UniRule"/>
</dbReference>
<comment type="subunit">
    <text evidence="6">Part of the genome packaging complex composed of packaging proteins 1, 2 and 3; this complex specifically binds to the packaging sequence on the left end of viral genomic DNA and performs packaging of the viral genome. Interacts with hexon-linking protein IIIa; this interaction is required to promote correct genome packaging.</text>
</comment>
<evidence type="ECO:0000256" key="7">
    <source>
        <dbReference type="SAM" id="MobiDB-lite"/>
    </source>
</evidence>
<sequence length="354" mass="40365">MYPGSVQMHPVLRQMKTPNPSAAAYEDTYAPPVINEGEGVARLDAETPEQHPRVQLKKDSGEAYVPRANSFREREGEEGEGVRHVRFRSGEQMKLDRRRVLEDRDFELDERTGVSPARAHMAAADLMTAYQQTVKEEVNFQKTFNNNVRTLVSREEVAVGLMHLWDFVEAYVGNPSSKALTAQLFLIVQHCRDDGVLKEALLNIAEPEGRWLLDLINLLQTIVVQERALSLTEKVAAINYSVITLSKHYARKIFKTVFVPIDKETKITTFYMRVVVKVLVLSDDLGMYRNERMERVVSSSRRREMSDQELMISLREALAGGDDSDEEGQGPPAQPTPFRPRRPAIEWADEYEED</sequence>
<keyword evidence="2 6" id="KW-1048">Host nucleus</keyword>
<dbReference type="HAMAP" id="MF_04058">
    <property type="entry name" value="ADV_PKG3"/>
    <property type="match status" value="1"/>
</dbReference>
<comment type="PTM">
    <text evidence="6">Cleaved at different sites by the viral protease during virion maturation.</text>
</comment>
<keyword evidence="5 6" id="KW-0231">Viral genome packaging</keyword>
<comment type="induction">
    <text evidence="6">Expressed in the early phase and late phase of the viral replicative cycle.</text>
</comment>
<comment type="similarity">
    <text evidence="6">Belongs to the adenoviridae packaging protein 3 family.</text>
</comment>
<evidence type="ECO:0000256" key="5">
    <source>
        <dbReference type="ARBA" id="ARBA00023219"/>
    </source>
</evidence>
<reference evidence="8 9" key="1">
    <citation type="journal article" date="2001" name="J. Gen. Virol.">
        <title>The complete nucleotide sequence of porcine adenovirus serotype 5.</title>
        <authorList>
            <person name="Nagy M."/>
            <person name="Nagy E."/>
            <person name="Tuboly T."/>
        </authorList>
    </citation>
    <scope>NUCLEOTIDE SEQUENCE [LARGE SCALE GENOMIC DNA]</scope>
</reference>
<feature type="modified residue" description="Phosphoserine; by host" evidence="6">
    <location>
        <position position="324"/>
    </location>
</feature>
<evidence type="ECO:0000256" key="2">
    <source>
        <dbReference type="ARBA" id="ARBA00022562"/>
    </source>
</evidence>
<evidence type="ECO:0000313" key="8">
    <source>
        <dbReference type="EMBL" id="AAK26482.1"/>
    </source>
</evidence>
<accession>Q994E6</accession>
<dbReference type="Proteomes" id="UP000128218">
    <property type="component" value="Segment"/>
</dbReference>
<proteinExistence type="evidence at transcript level"/>
<evidence type="ECO:0000313" key="9">
    <source>
        <dbReference type="Proteomes" id="UP000128218"/>
    </source>
</evidence>
<comment type="subcellular location">
    <subcellularLocation>
        <location evidence="6">Host nucleus</location>
    </subcellularLocation>
    <text evidence="6">Nuclear protein present in empty capsids and assembly intermediates.</text>
</comment>
<dbReference type="InterPro" id="IPR004292">
    <property type="entry name" value="L1-like"/>
</dbReference>
<dbReference type="KEGG" id="vg:920932"/>
<evidence type="ECO:0000256" key="4">
    <source>
        <dbReference type="ARBA" id="ARBA00022921"/>
    </source>
</evidence>